<protein>
    <submittedName>
        <fullName evidence="2">Uncharacterized protein</fullName>
    </submittedName>
</protein>
<evidence type="ECO:0000313" key="2">
    <source>
        <dbReference type="EMBL" id="VVC40059.1"/>
    </source>
</evidence>
<feature type="region of interest" description="Disordered" evidence="1">
    <location>
        <begin position="73"/>
        <end position="164"/>
    </location>
</feature>
<dbReference type="EMBL" id="CABPRJ010001900">
    <property type="protein sequence ID" value="VVC40059.1"/>
    <property type="molecule type" value="Genomic_DNA"/>
</dbReference>
<reference evidence="2 3" key="1">
    <citation type="submission" date="2019-08" db="EMBL/GenBank/DDBJ databases">
        <authorList>
            <person name="Alioto T."/>
            <person name="Alioto T."/>
            <person name="Gomez Garrido J."/>
        </authorList>
    </citation>
    <scope>NUCLEOTIDE SEQUENCE [LARGE SCALE GENOMIC DNA]</scope>
</reference>
<gene>
    <name evidence="2" type="ORF">CINCED_3A016167</name>
</gene>
<sequence length="164" mass="17592">MLASITLYRKRVSEWLQEAVGGNYRDGATTVAATDAATATATATDHWMDREKTAAAVTAAAAVPVAAVIAAAASTSGAASTDDRQHQPRQQDTIAAMPGTSLSLQPLPPPQPPDEEFMAATVLSSMPEDMPLPPLAYTRRRSSSKTHTRLYRIRLPPKPRRAKR</sequence>
<organism evidence="2 3">
    <name type="scientific">Cinara cedri</name>
    <dbReference type="NCBI Taxonomy" id="506608"/>
    <lineage>
        <taxon>Eukaryota</taxon>
        <taxon>Metazoa</taxon>
        <taxon>Ecdysozoa</taxon>
        <taxon>Arthropoda</taxon>
        <taxon>Hexapoda</taxon>
        <taxon>Insecta</taxon>
        <taxon>Pterygota</taxon>
        <taxon>Neoptera</taxon>
        <taxon>Paraneoptera</taxon>
        <taxon>Hemiptera</taxon>
        <taxon>Sternorrhyncha</taxon>
        <taxon>Aphidomorpha</taxon>
        <taxon>Aphidoidea</taxon>
        <taxon>Aphididae</taxon>
        <taxon>Lachninae</taxon>
        <taxon>Cinara</taxon>
    </lineage>
</organism>
<dbReference type="Proteomes" id="UP000325440">
    <property type="component" value="Unassembled WGS sequence"/>
</dbReference>
<keyword evidence="3" id="KW-1185">Reference proteome</keyword>
<accession>A0A5E4NAD0</accession>
<evidence type="ECO:0000256" key="1">
    <source>
        <dbReference type="SAM" id="MobiDB-lite"/>
    </source>
</evidence>
<name>A0A5E4NAD0_9HEMI</name>
<evidence type="ECO:0000313" key="3">
    <source>
        <dbReference type="Proteomes" id="UP000325440"/>
    </source>
</evidence>
<proteinExistence type="predicted"/>
<dbReference type="AlphaFoldDB" id="A0A5E4NAD0"/>
<feature type="compositionally biased region" description="Basic residues" evidence="1">
    <location>
        <begin position="138"/>
        <end position="164"/>
    </location>
</feature>